<protein>
    <recommendedName>
        <fullName evidence="3">Secreted protein</fullName>
    </recommendedName>
</protein>
<sequence>MLMCPYMCFQQWTGVNVSALLIGLWLCRSMHTSYTDTFLSEQTLSSADGLSYSSSSDGSDHNNPAASTPLFLFFGPIWIKTQHGSFSLGDAPTQPSGQRNMTLIRLTHIFTHFCACNTSTFSRKYTTHYKVSWSVYIPSGVPLERRISGFSFWSCYPDL</sequence>
<dbReference type="EMBL" id="JAHUTI010012431">
    <property type="protein sequence ID" value="MED6236644.1"/>
    <property type="molecule type" value="Genomic_DNA"/>
</dbReference>
<comment type="caution">
    <text evidence="1">The sequence shown here is derived from an EMBL/GenBank/DDBJ whole genome shotgun (WGS) entry which is preliminary data.</text>
</comment>
<keyword evidence="2" id="KW-1185">Reference proteome</keyword>
<proteinExistence type="predicted"/>
<name>A0ABU7AF03_9TELE</name>
<dbReference type="Proteomes" id="UP001345963">
    <property type="component" value="Unassembled WGS sequence"/>
</dbReference>
<reference evidence="1 2" key="1">
    <citation type="submission" date="2021-07" db="EMBL/GenBank/DDBJ databases">
        <authorList>
            <person name="Palmer J.M."/>
        </authorList>
    </citation>
    <scope>NUCLEOTIDE SEQUENCE [LARGE SCALE GENOMIC DNA]</scope>
    <source>
        <strain evidence="1 2">AT_MEX2019</strain>
        <tissue evidence="1">Muscle</tissue>
    </source>
</reference>
<evidence type="ECO:0000313" key="2">
    <source>
        <dbReference type="Proteomes" id="UP001345963"/>
    </source>
</evidence>
<evidence type="ECO:0000313" key="1">
    <source>
        <dbReference type="EMBL" id="MED6236644.1"/>
    </source>
</evidence>
<accession>A0ABU7AF03</accession>
<organism evidence="1 2">
    <name type="scientific">Ataeniobius toweri</name>
    <dbReference type="NCBI Taxonomy" id="208326"/>
    <lineage>
        <taxon>Eukaryota</taxon>
        <taxon>Metazoa</taxon>
        <taxon>Chordata</taxon>
        <taxon>Craniata</taxon>
        <taxon>Vertebrata</taxon>
        <taxon>Euteleostomi</taxon>
        <taxon>Actinopterygii</taxon>
        <taxon>Neopterygii</taxon>
        <taxon>Teleostei</taxon>
        <taxon>Neoteleostei</taxon>
        <taxon>Acanthomorphata</taxon>
        <taxon>Ovalentaria</taxon>
        <taxon>Atherinomorphae</taxon>
        <taxon>Cyprinodontiformes</taxon>
        <taxon>Goodeidae</taxon>
        <taxon>Ataeniobius</taxon>
    </lineage>
</organism>
<evidence type="ECO:0008006" key="3">
    <source>
        <dbReference type="Google" id="ProtNLM"/>
    </source>
</evidence>
<gene>
    <name evidence="1" type="ORF">ATANTOWER_012129</name>
</gene>